<evidence type="ECO:0000256" key="1">
    <source>
        <dbReference type="SAM" id="MobiDB-lite"/>
    </source>
</evidence>
<dbReference type="PANTHER" id="PTHR13958:SF3">
    <property type="entry name" value="CAP-GLY DOMAIN-CONTAINING PROTEIN-RELATED"/>
    <property type="match status" value="1"/>
</dbReference>
<proteinExistence type="predicted"/>
<feature type="region of interest" description="Disordered" evidence="1">
    <location>
        <begin position="478"/>
        <end position="501"/>
    </location>
</feature>
<dbReference type="Proteomes" id="UP001652582">
    <property type="component" value="Chromosome Z"/>
</dbReference>
<keyword evidence="2" id="KW-1185">Reference proteome</keyword>
<feature type="region of interest" description="Disordered" evidence="1">
    <location>
        <begin position="1084"/>
        <end position="1108"/>
    </location>
</feature>
<organism evidence="2 3">
    <name type="scientific">Bicyclus anynana</name>
    <name type="common">Squinting bush brown butterfly</name>
    <dbReference type="NCBI Taxonomy" id="110368"/>
    <lineage>
        <taxon>Eukaryota</taxon>
        <taxon>Metazoa</taxon>
        <taxon>Ecdysozoa</taxon>
        <taxon>Arthropoda</taxon>
        <taxon>Hexapoda</taxon>
        <taxon>Insecta</taxon>
        <taxon>Pterygota</taxon>
        <taxon>Neoptera</taxon>
        <taxon>Endopterygota</taxon>
        <taxon>Lepidoptera</taxon>
        <taxon>Glossata</taxon>
        <taxon>Ditrysia</taxon>
        <taxon>Papilionoidea</taxon>
        <taxon>Nymphalidae</taxon>
        <taxon>Satyrinae</taxon>
        <taxon>Satyrini</taxon>
        <taxon>Mycalesina</taxon>
        <taxon>Bicyclus</taxon>
    </lineage>
</organism>
<evidence type="ECO:0000313" key="2">
    <source>
        <dbReference type="Proteomes" id="UP001652582"/>
    </source>
</evidence>
<dbReference type="GO" id="GO:0005813">
    <property type="term" value="C:centrosome"/>
    <property type="evidence" value="ECO:0007669"/>
    <property type="project" value="InterPro"/>
</dbReference>
<dbReference type="PANTHER" id="PTHR13958">
    <property type="entry name" value="CENTROSOME-ASSOCIATED PROTEIN 350"/>
    <property type="match status" value="1"/>
</dbReference>
<dbReference type="OrthoDB" id="306254at2759"/>
<evidence type="ECO:0000313" key="3">
    <source>
        <dbReference type="RefSeq" id="XP_023946222.2"/>
    </source>
</evidence>
<dbReference type="GO" id="GO:0034453">
    <property type="term" value="P:microtubule anchoring"/>
    <property type="evidence" value="ECO:0007669"/>
    <property type="project" value="InterPro"/>
</dbReference>
<name>A0A6J1NMJ3_BICAN</name>
<protein>
    <submittedName>
        <fullName evidence="3">Uncharacterized protein LOC112051674</fullName>
    </submittedName>
</protein>
<feature type="compositionally biased region" description="Basic and acidic residues" evidence="1">
    <location>
        <begin position="478"/>
        <end position="487"/>
    </location>
</feature>
<dbReference type="RefSeq" id="XP_023946222.2">
    <property type="nucleotide sequence ID" value="XM_024090454.2"/>
</dbReference>
<dbReference type="InterPro" id="IPR028750">
    <property type="entry name" value="CEP350/CC187"/>
</dbReference>
<dbReference type="GeneID" id="112051674"/>
<dbReference type="AlphaFoldDB" id="A0A6J1NMJ3"/>
<accession>A0A6J1NMJ3</accession>
<dbReference type="KEGG" id="bany:112051674"/>
<sequence>MDATASKVRNAEADLFGLYLKIENATYPPTIKQKKTVIKYTKLSDDNNSKASRMPQGYILEPRFRRVIAIEEPNISTRRSLKSDVAIPSTVMASDICKRKIVTIEEDDEYTSYYPKFSHHVRKSYTNAINRAVEAKEEKPISQQRISRLTYNSKNSKDVKSNTKSNKASVAKELSYIKSENKYKISRGNNESEKSSRGAKKFYAPPIYKNSGKVDNELPVFQNKSKKECLSNVSLNSRTNVKSPKLKQSSISILKDTKMKHALVPVIHVPLDKKLPTKDVATEMSEDILNYSVTKFHTVDSCVQVTDDTNFEDTSVGTVLLNKVDQGTEVVINNVDQGTEILLNKVDQEIEVDQNLIRNNIINDIKKSFDSLDIPNVSLINNIKSDLPKEDIDVMNKESDALDVPINLVSPADINNFKESNLHKKSSYFISRATLTYTTKQKINFHVIGNNKVLQAHAPSSPLAYPMNVVSVYKNEKKNQENHDNNRKIHHKYEDENDEHENDKSYIELEHSSGSTSVNGSYVYDSEKLVKPSEIISSIQINNSLLHSDYICEQFQRELNFIDSFFESLQYLESCSLSEKCIGENDDWMKVDEWINNSGNEFKHLEFGSFLSKFENEINIDDSKTMASKSLCLLNLLIRDEQRRAKNLLFVLKMREDALKDFTKSQILWLENKKKQDNTDISQLKKKQRGALLKLQHECGEMQRMRKALLTLSERRKLALIKTKKNIEIKLRNSVDVEQIILGKKKLKRSFSSDRNIAPLKCFELSSSGCDDSTTSRSRSATSVNINQTIPKSITSAEKCVQTSDGTLETICMDRSTETGDKNFIVVDGGYLNILFHNLSPEIFSSDKQYEVNKEALNNIVHTSNLQHFNWNTDIVIQALMDQIKTNELEDPNTPSTAHSLVEELDHIYKSLDEEKSPDDGTDQAQNVVIDEFNSSRATEDSDNFQNICLQDNNESFHNICSQDNELVSFPSDSSIDESCTCEPLMVSEESHTTMDKVAVSVSGPLPVPAGAAAPSDDTTWVSQNAPTTILLVDDSSRLELVPSESSLTSPVNCEAEELRRQQLAIEREIKALEQQQCQLLAVREIPDKPPPPYTPPSESKGSKPMGKYSVDSIVEEKIRNFFPDPKNDEGDSMDPFDVFVKDFCLDSIERHKMEQNQKYWDTCNFPPSKPQVTTEKLIERTTAEFKQVLTCVPPTVVSGVGARRSDHIDDILFAEWRRCEPEWTSLHADEVIVKNQVFESIFQKLLSETIDEYKQNVLEPKD</sequence>
<gene>
    <name evidence="3" type="primary">LOC112051674</name>
</gene>
<reference evidence="3" key="1">
    <citation type="submission" date="2025-08" db="UniProtKB">
        <authorList>
            <consortium name="RefSeq"/>
        </authorList>
    </citation>
    <scope>IDENTIFICATION</scope>
</reference>
<dbReference type="GO" id="GO:0008017">
    <property type="term" value="F:microtubule binding"/>
    <property type="evidence" value="ECO:0007669"/>
    <property type="project" value="InterPro"/>
</dbReference>